<name>A0AB34IFF2_PRYPA</name>
<feature type="compositionally biased region" description="Basic and acidic residues" evidence="1">
    <location>
        <begin position="1"/>
        <end position="10"/>
    </location>
</feature>
<sequence>MKSKEGEAASRRTGGGDSTSYVVTQTEEERGFSLPSLGSEDIKRQKNVLSHMYNMHATNAHNMPTIAGMRRIAYWVKNKNCWPDPCRTLPESVSNPCVAMLV</sequence>
<evidence type="ECO:0000313" key="2">
    <source>
        <dbReference type="EMBL" id="KAL1496566.1"/>
    </source>
</evidence>
<evidence type="ECO:0000313" key="3">
    <source>
        <dbReference type="Proteomes" id="UP001515480"/>
    </source>
</evidence>
<dbReference type="EMBL" id="JBGBPQ010000028">
    <property type="protein sequence ID" value="KAL1496566.1"/>
    <property type="molecule type" value="Genomic_DNA"/>
</dbReference>
<proteinExistence type="predicted"/>
<protein>
    <submittedName>
        <fullName evidence="2">Uncharacterized protein</fullName>
    </submittedName>
</protein>
<feature type="region of interest" description="Disordered" evidence="1">
    <location>
        <begin position="1"/>
        <end position="39"/>
    </location>
</feature>
<reference evidence="2 3" key="1">
    <citation type="journal article" date="2024" name="Science">
        <title>Giant polyketide synthase enzymes in the biosynthesis of giant marine polyether toxins.</title>
        <authorList>
            <person name="Fallon T.R."/>
            <person name="Shende V.V."/>
            <person name="Wierzbicki I.H."/>
            <person name="Pendleton A.L."/>
            <person name="Watervoot N.F."/>
            <person name="Auber R.P."/>
            <person name="Gonzalez D.J."/>
            <person name="Wisecaver J.H."/>
            <person name="Moore B.S."/>
        </authorList>
    </citation>
    <scope>NUCLEOTIDE SEQUENCE [LARGE SCALE GENOMIC DNA]</scope>
    <source>
        <strain evidence="2 3">12B1</strain>
    </source>
</reference>
<dbReference type="AlphaFoldDB" id="A0AB34IFF2"/>
<accession>A0AB34IFF2</accession>
<evidence type="ECO:0000256" key="1">
    <source>
        <dbReference type="SAM" id="MobiDB-lite"/>
    </source>
</evidence>
<keyword evidence="3" id="KW-1185">Reference proteome</keyword>
<dbReference type="Proteomes" id="UP001515480">
    <property type="component" value="Unassembled WGS sequence"/>
</dbReference>
<organism evidence="2 3">
    <name type="scientific">Prymnesium parvum</name>
    <name type="common">Toxic golden alga</name>
    <dbReference type="NCBI Taxonomy" id="97485"/>
    <lineage>
        <taxon>Eukaryota</taxon>
        <taxon>Haptista</taxon>
        <taxon>Haptophyta</taxon>
        <taxon>Prymnesiophyceae</taxon>
        <taxon>Prymnesiales</taxon>
        <taxon>Prymnesiaceae</taxon>
        <taxon>Prymnesium</taxon>
    </lineage>
</organism>
<gene>
    <name evidence="2" type="ORF">AB1Y20_014172</name>
</gene>
<comment type="caution">
    <text evidence="2">The sequence shown here is derived from an EMBL/GenBank/DDBJ whole genome shotgun (WGS) entry which is preliminary data.</text>
</comment>